<sequence length="60" mass="6932">MANVYVRIQPLVLLQQLLPQQQRISKYLPRQQQAPAQPLYSGVWPVGTEFAQGYYLSTVR</sequence>
<dbReference type="Proteomes" id="UP000185990">
    <property type="component" value="Unassembled WGS sequence"/>
</dbReference>
<dbReference type="KEGG" id="ppsy:AOC04_06775"/>
<dbReference type="AlphaFoldDB" id="A0A854A3V2"/>
<protein>
    <submittedName>
        <fullName evidence="1">Uncharacterized protein</fullName>
    </submittedName>
</protein>
<dbReference type="EMBL" id="MPJD01000002">
    <property type="protein sequence ID" value="OKA29147.1"/>
    <property type="molecule type" value="Genomic_DNA"/>
</dbReference>
<reference evidence="1 2" key="1">
    <citation type="submission" date="2016-11" db="EMBL/GenBank/DDBJ databases">
        <title>Draft genome of Pseudomonas versuta A4R1.12.</title>
        <authorList>
            <person name="See-Too W.-S."/>
        </authorList>
    </citation>
    <scope>NUCLEOTIDE SEQUENCE [LARGE SCALE GENOMIC DNA]</scope>
    <source>
        <strain evidence="1 2">A4R1.12</strain>
    </source>
</reference>
<name>A0A854A3V2_9PSED</name>
<accession>A0A854A3V2</accession>
<organism evidence="1 2">
    <name type="scientific">Pseudomonas versuta</name>
    <dbReference type="NCBI Taxonomy" id="1788301"/>
    <lineage>
        <taxon>Bacteria</taxon>
        <taxon>Pseudomonadati</taxon>
        <taxon>Pseudomonadota</taxon>
        <taxon>Gammaproteobacteria</taxon>
        <taxon>Pseudomonadales</taxon>
        <taxon>Pseudomonadaceae</taxon>
        <taxon>Pseudomonas</taxon>
    </lineage>
</organism>
<evidence type="ECO:0000313" key="1">
    <source>
        <dbReference type="EMBL" id="OKA29147.1"/>
    </source>
</evidence>
<evidence type="ECO:0000313" key="2">
    <source>
        <dbReference type="Proteomes" id="UP000185990"/>
    </source>
</evidence>
<proteinExistence type="predicted"/>
<comment type="caution">
    <text evidence="1">The sequence shown here is derived from an EMBL/GenBank/DDBJ whole genome shotgun (WGS) entry which is preliminary data.</text>
</comment>
<gene>
    <name evidence="1" type="ORF">BOH74_00945</name>
</gene>